<evidence type="ECO:0000313" key="2">
    <source>
        <dbReference type="EMBL" id="CAG6395986.1"/>
    </source>
</evidence>
<sequence length="139" mass="14790">MDAQLIALSSGAGSTLVTLMVTDGWQQARDGAVRLWQRFRPEGAAAVADELDATRAAVVAGRDAGTPVDEAALRVQWALRVAELLASHRDAEPALRSALAGWEAAPAAQEVRGDLHQEAHATGSSRVYQAGRDQHITER</sequence>
<dbReference type="EMBL" id="CAJSLV010000068">
    <property type="protein sequence ID" value="CAG6395986.1"/>
    <property type="molecule type" value="Genomic_DNA"/>
</dbReference>
<comment type="caution">
    <text evidence="2">The sequence shown here is derived from an EMBL/GenBank/DDBJ whole genome shotgun (WGS) entry which is preliminary data.</text>
</comment>
<dbReference type="Proteomes" id="UP001152519">
    <property type="component" value="Unassembled WGS sequence"/>
</dbReference>
<gene>
    <name evidence="2" type="ORF">SCOCK_380064</name>
</gene>
<name>A0A9W4DTN5_9ACTN</name>
<organism evidence="2 3">
    <name type="scientific">Actinacidiphila cocklensis</name>
    <dbReference type="NCBI Taxonomy" id="887465"/>
    <lineage>
        <taxon>Bacteria</taxon>
        <taxon>Bacillati</taxon>
        <taxon>Actinomycetota</taxon>
        <taxon>Actinomycetes</taxon>
        <taxon>Kitasatosporales</taxon>
        <taxon>Streptomycetaceae</taxon>
        <taxon>Actinacidiphila</taxon>
    </lineage>
</organism>
<feature type="region of interest" description="Disordered" evidence="1">
    <location>
        <begin position="119"/>
        <end position="139"/>
    </location>
</feature>
<proteinExistence type="predicted"/>
<evidence type="ECO:0000256" key="1">
    <source>
        <dbReference type="SAM" id="MobiDB-lite"/>
    </source>
</evidence>
<protein>
    <submittedName>
        <fullName evidence="2">Uncharacterized protein</fullName>
    </submittedName>
</protein>
<accession>A0A9W4DTN5</accession>
<dbReference type="AlphaFoldDB" id="A0A9W4DTN5"/>
<keyword evidence="3" id="KW-1185">Reference proteome</keyword>
<reference evidence="2" key="1">
    <citation type="submission" date="2021-05" db="EMBL/GenBank/DDBJ databases">
        <authorList>
            <person name="Arsene-Ploetze F."/>
        </authorList>
    </citation>
    <scope>NUCLEOTIDE SEQUENCE</scope>
    <source>
        <strain evidence="2">DSM 42138</strain>
    </source>
</reference>
<evidence type="ECO:0000313" key="3">
    <source>
        <dbReference type="Proteomes" id="UP001152519"/>
    </source>
</evidence>
<dbReference type="RefSeq" id="WP_251493643.1">
    <property type="nucleotide sequence ID" value="NZ_CAJSLV010000068.1"/>
</dbReference>